<evidence type="ECO:0000313" key="2">
    <source>
        <dbReference type="Proteomes" id="UP001060085"/>
    </source>
</evidence>
<organism evidence="1 2">
    <name type="scientific">Catharanthus roseus</name>
    <name type="common">Madagascar periwinkle</name>
    <name type="synonym">Vinca rosea</name>
    <dbReference type="NCBI Taxonomy" id="4058"/>
    <lineage>
        <taxon>Eukaryota</taxon>
        <taxon>Viridiplantae</taxon>
        <taxon>Streptophyta</taxon>
        <taxon>Embryophyta</taxon>
        <taxon>Tracheophyta</taxon>
        <taxon>Spermatophyta</taxon>
        <taxon>Magnoliopsida</taxon>
        <taxon>eudicotyledons</taxon>
        <taxon>Gunneridae</taxon>
        <taxon>Pentapetalae</taxon>
        <taxon>asterids</taxon>
        <taxon>lamiids</taxon>
        <taxon>Gentianales</taxon>
        <taxon>Apocynaceae</taxon>
        <taxon>Rauvolfioideae</taxon>
        <taxon>Vinceae</taxon>
        <taxon>Catharanthinae</taxon>
        <taxon>Catharanthus</taxon>
    </lineage>
</organism>
<comment type="caution">
    <text evidence="1">The sequence shown here is derived from an EMBL/GenBank/DDBJ whole genome shotgun (WGS) entry which is preliminary data.</text>
</comment>
<proteinExistence type="predicted"/>
<dbReference type="Proteomes" id="UP001060085">
    <property type="component" value="Linkage Group LG05"/>
</dbReference>
<protein>
    <submittedName>
        <fullName evidence="1">Uncharacterized protein</fullName>
    </submittedName>
</protein>
<name>A0ACC0AN08_CATRO</name>
<reference evidence="2" key="1">
    <citation type="journal article" date="2023" name="Nat. Plants">
        <title>Single-cell RNA sequencing provides a high-resolution roadmap for understanding the multicellular compartmentation of specialized metabolism.</title>
        <authorList>
            <person name="Sun S."/>
            <person name="Shen X."/>
            <person name="Li Y."/>
            <person name="Li Y."/>
            <person name="Wang S."/>
            <person name="Li R."/>
            <person name="Zhang H."/>
            <person name="Shen G."/>
            <person name="Guo B."/>
            <person name="Wei J."/>
            <person name="Xu J."/>
            <person name="St-Pierre B."/>
            <person name="Chen S."/>
            <person name="Sun C."/>
        </authorList>
    </citation>
    <scope>NUCLEOTIDE SEQUENCE [LARGE SCALE GENOMIC DNA]</scope>
</reference>
<evidence type="ECO:0000313" key="1">
    <source>
        <dbReference type="EMBL" id="KAI5661986.1"/>
    </source>
</evidence>
<sequence>MGVRLFVIERSYDVWLVLTTRCRNMVPMASFWGSRLCPWSPTVALHISSGWLGAQQATEALGQEFLCGSRVVFYCGAYKLVLRGRQMTYSAAVDLVAGLGVSQVVSEHLGSILGLKHWILDKL</sequence>
<gene>
    <name evidence="1" type="ORF">M9H77_21309</name>
</gene>
<keyword evidence="2" id="KW-1185">Reference proteome</keyword>
<accession>A0ACC0AN08</accession>
<dbReference type="EMBL" id="CM044705">
    <property type="protein sequence ID" value="KAI5661986.1"/>
    <property type="molecule type" value="Genomic_DNA"/>
</dbReference>